<keyword evidence="2" id="KW-0690">Ribosome biogenesis</keyword>
<proteinExistence type="predicted"/>
<dbReference type="GO" id="GO:0032040">
    <property type="term" value="C:small-subunit processome"/>
    <property type="evidence" value="ECO:0007669"/>
    <property type="project" value="EnsemblFungi"/>
</dbReference>
<feature type="repeat" description="WD" evidence="8">
    <location>
        <begin position="287"/>
        <end position="322"/>
    </location>
</feature>
<dbReference type="SUPFAM" id="SSF82171">
    <property type="entry name" value="DPP6 N-terminal domain-like"/>
    <property type="match status" value="1"/>
</dbReference>
<evidence type="ECO:0000256" key="6">
    <source>
        <dbReference type="ARBA" id="ARBA00023163"/>
    </source>
</evidence>
<evidence type="ECO:0000256" key="3">
    <source>
        <dbReference type="ARBA" id="ARBA00022552"/>
    </source>
</evidence>
<keyword evidence="10" id="KW-1185">Reference proteome</keyword>
<comment type="subcellular location">
    <subcellularLocation>
        <location evidence="1">Nucleus</location>
        <location evidence="1">Nucleolus</location>
    </subcellularLocation>
</comment>
<evidence type="ECO:0000256" key="4">
    <source>
        <dbReference type="ARBA" id="ARBA00022574"/>
    </source>
</evidence>
<dbReference type="GO" id="GO:0034511">
    <property type="term" value="F:U3 snoRNA binding"/>
    <property type="evidence" value="ECO:0007669"/>
    <property type="project" value="EnsemblFungi"/>
</dbReference>
<dbReference type="PROSITE" id="PS50294">
    <property type="entry name" value="WD_REPEATS_REGION"/>
    <property type="match status" value="1"/>
</dbReference>
<protein>
    <submittedName>
        <fullName evidence="9">LADA_0C07998g1_1</fullName>
    </submittedName>
</protein>
<dbReference type="InterPro" id="IPR015943">
    <property type="entry name" value="WD40/YVTN_repeat-like_dom_sf"/>
</dbReference>
<dbReference type="EMBL" id="LT598459">
    <property type="protein sequence ID" value="SCU82791.1"/>
    <property type="molecule type" value="Genomic_DNA"/>
</dbReference>
<dbReference type="PANTHER" id="PTHR44215:SF1">
    <property type="entry name" value="WD REPEAT-CONTAINING PROTEIN 75"/>
    <property type="match status" value="1"/>
</dbReference>
<evidence type="ECO:0000256" key="7">
    <source>
        <dbReference type="ARBA" id="ARBA00023242"/>
    </source>
</evidence>
<keyword evidence="6" id="KW-0804">Transcription</keyword>
<accession>A0A1G4J0F6</accession>
<dbReference type="PROSITE" id="PS50082">
    <property type="entry name" value="WD_REPEATS_2"/>
    <property type="match status" value="1"/>
</dbReference>
<name>A0A1G4J0F6_9SACH</name>
<dbReference type="GO" id="GO:0000462">
    <property type="term" value="P:maturation of SSU-rRNA from tricistronic rRNA transcript (SSU-rRNA, 5.8S rRNA, LSU-rRNA)"/>
    <property type="evidence" value="ECO:0007669"/>
    <property type="project" value="EnsemblFungi"/>
</dbReference>
<dbReference type="AlphaFoldDB" id="A0A1G4J0F6"/>
<dbReference type="SUPFAM" id="SSF50993">
    <property type="entry name" value="Peptidase/esterase 'gauge' domain"/>
    <property type="match status" value="1"/>
</dbReference>
<keyword evidence="3" id="KW-0698">rRNA processing</keyword>
<organism evidence="9 10">
    <name type="scientific">Lachancea dasiensis</name>
    <dbReference type="NCBI Taxonomy" id="1072105"/>
    <lineage>
        <taxon>Eukaryota</taxon>
        <taxon>Fungi</taxon>
        <taxon>Dikarya</taxon>
        <taxon>Ascomycota</taxon>
        <taxon>Saccharomycotina</taxon>
        <taxon>Saccharomycetes</taxon>
        <taxon>Saccharomycetales</taxon>
        <taxon>Saccharomycetaceae</taxon>
        <taxon>Lachancea</taxon>
    </lineage>
</organism>
<keyword evidence="4 8" id="KW-0853">WD repeat</keyword>
<dbReference type="OrthoDB" id="4096at2759"/>
<dbReference type="GO" id="GO:0033553">
    <property type="term" value="C:rDNA heterochromatin"/>
    <property type="evidence" value="ECO:0007669"/>
    <property type="project" value="EnsemblFungi"/>
</dbReference>
<evidence type="ECO:0000256" key="2">
    <source>
        <dbReference type="ARBA" id="ARBA00022517"/>
    </source>
</evidence>
<dbReference type="InterPro" id="IPR053826">
    <property type="entry name" value="WDR75"/>
</dbReference>
<evidence type="ECO:0000313" key="10">
    <source>
        <dbReference type="Proteomes" id="UP000190274"/>
    </source>
</evidence>
<dbReference type="PANTHER" id="PTHR44215">
    <property type="entry name" value="WD REPEAT-CONTAINING PROTEIN 75"/>
    <property type="match status" value="1"/>
</dbReference>
<gene>
    <name evidence="9" type="ORF">LADA_0C07998G</name>
</gene>
<dbReference type="SMART" id="SM00320">
    <property type="entry name" value="WD40"/>
    <property type="match status" value="2"/>
</dbReference>
<dbReference type="GO" id="GO:0005777">
    <property type="term" value="C:peroxisome"/>
    <property type="evidence" value="ECO:0007669"/>
    <property type="project" value="EnsemblFungi"/>
</dbReference>
<reference evidence="10" key="1">
    <citation type="submission" date="2016-03" db="EMBL/GenBank/DDBJ databases">
        <authorList>
            <person name="Devillers H."/>
        </authorList>
    </citation>
    <scope>NUCLEOTIDE SEQUENCE [LARGE SCALE GENOMIC DNA]</scope>
</reference>
<keyword evidence="7" id="KW-0539">Nucleus</keyword>
<evidence type="ECO:0000256" key="1">
    <source>
        <dbReference type="ARBA" id="ARBA00004604"/>
    </source>
</evidence>
<dbReference type="InterPro" id="IPR001680">
    <property type="entry name" value="WD40_rpt"/>
</dbReference>
<dbReference type="GO" id="GO:0045943">
    <property type="term" value="P:positive regulation of transcription by RNA polymerase I"/>
    <property type="evidence" value="ECO:0007669"/>
    <property type="project" value="EnsemblFungi"/>
</dbReference>
<keyword evidence="5" id="KW-0677">Repeat</keyword>
<dbReference type="GO" id="GO:0034455">
    <property type="term" value="C:t-UTP complex"/>
    <property type="evidence" value="ECO:0007669"/>
    <property type="project" value="EnsemblFungi"/>
</dbReference>
<sequence length="873" mass="97678">MVQPIVHQNYKLGVVSGGKVLFPRVGNRSCSAKTVTLLTDDETSVIVPFNNQLKVYSLETRQCVKTLKYANNEQLTQLFLGPEAAQVSHIALGNLLLQEGIDESRAREISVFSSRGHLVVLNYKGRLVEVPKVVHLGENFQPGESLVKIFQNTQNYDVRFLTSLQDSSAGYTYRLYDYVCSEKKLVFREDFSDVLLSAWSSNDEYLCLLTKDADGRKCLSVKPLFPGAKDDAHSFPLPVTGASSTTSSSSHFVTVMAVDNYCSQLAIGFASGVINVINLQDRSSRLLKWHIDSVLSLCFTSDSSYLISGGWEKVLSFWQLSSNLQQFLPRLSGVVIDCNIINDKFYSVGLQITDNQSTSDYQIMLLNSTDLKSRVNISGPLSVFHSTIKDAQFPFSAVSSKSSASTSDLGKASKKQQRKLLKRKRQDFSSIFEIQPNTKHLYFPHTSAVQAYDFYKNEQISYQYLASGVNNSMGKVRSELNLKDPVIVDVKFTKDGIWMISYETEFPPDNLLSSNDLLHVLKFWRLSPEGEWELSTKVLSPHGAKAPITSILVAPRSINSGHGCLTADNNGGLKYWCFDEKSSNWHLSKVATANNNHFNNSVELAWSFDGSLIFHAFDDKVTILDFNLFRKFQEGSDTAFNELTMDSAVQAMMLVNDCNLIVATQTTLNSVDLLLGKVYNSFDLYPYVNGVYKSGHLSRLMSCDENSGRVALVINQQIHDQHSQPTSSHSSHVVVFNSDLSQKLGAFSHDEYIACIRWNHGTDFIFLDTKNRLGAVSTTLSSEMLDEADNDATFDTLASENFEAELRKLAFSRKNDDSGTRDTKSMDEGVELEFINGEKSQKLLNMNSFTGMFENLENVQMDTLFDRVLKVIT</sequence>
<dbReference type="GO" id="GO:2000234">
    <property type="term" value="P:positive regulation of rRNA processing"/>
    <property type="evidence" value="ECO:0007669"/>
    <property type="project" value="TreeGrafter"/>
</dbReference>
<evidence type="ECO:0000313" key="9">
    <source>
        <dbReference type="EMBL" id="SCU82791.1"/>
    </source>
</evidence>
<dbReference type="Proteomes" id="UP000190274">
    <property type="component" value="Chromosome C"/>
</dbReference>
<evidence type="ECO:0000256" key="8">
    <source>
        <dbReference type="PROSITE-ProRule" id="PRU00221"/>
    </source>
</evidence>
<dbReference type="STRING" id="1266660.A0A1G4J0F6"/>
<dbReference type="Gene3D" id="2.130.10.10">
    <property type="entry name" value="YVTN repeat-like/Quinoprotein amine dehydrogenase"/>
    <property type="match status" value="2"/>
</dbReference>
<evidence type="ECO:0000256" key="5">
    <source>
        <dbReference type="ARBA" id="ARBA00022737"/>
    </source>
</evidence>